<accession>A0ABD0PPG9</accession>
<dbReference type="AlphaFoldDB" id="A0ABD0PPG9"/>
<dbReference type="Proteomes" id="UP001529510">
    <property type="component" value="Unassembled WGS sequence"/>
</dbReference>
<feature type="compositionally biased region" description="Basic and acidic residues" evidence="1">
    <location>
        <begin position="125"/>
        <end position="137"/>
    </location>
</feature>
<organism evidence="2 3">
    <name type="scientific">Cirrhinus mrigala</name>
    <name type="common">Mrigala</name>
    <dbReference type="NCBI Taxonomy" id="683832"/>
    <lineage>
        <taxon>Eukaryota</taxon>
        <taxon>Metazoa</taxon>
        <taxon>Chordata</taxon>
        <taxon>Craniata</taxon>
        <taxon>Vertebrata</taxon>
        <taxon>Euteleostomi</taxon>
        <taxon>Actinopterygii</taxon>
        <taxon>Neopterygii</taxon>
        <taxon>Teleostei</taxon>
        <taxon>Ostariophysi</taxon>
        <taxon>Cypriniformes</taxon>
        <taxon>Cyprinidae</taxon>
        <taxon>Labeoninae</taxon>
        <taxon>Labeonini</taxon>
        <taxon>Cirrhinus</taxon>
    </lineage>
</organism>
<feature type="region of interest" description="Disordered" evidence="1">
    <location>
        <begin position="108"/>
        <end position="162"/>
    </location>
</feature>
<reference evidence="2 3" key="1">
    <citation type="submission" date="2024-05" db="EMBL/GenBank/DDBJ databases">
        <title>Genome sequencing and assembly of Indian major carp, Cirrhinus mrigala (Hamilton, 1822).</title>
        <authorList>
            <person name="Mohindra V."/>
            <person name="Chowdhury L.M."/>
            <person name="Lal K."/>
            <person name="Jena J.K."/>
        </authorList>
    </citation>
    <scope>NUCLEOTIDE SEQUENCE [LARGE SCALE GENOMIC DNA]</scope>
    <source>
        <strain evidence="2">CM1030</strain>
        <tissue evidence="2">Blood</tissue>
    </source>
</reference>
<dbReference type="PANTHER" id="PTHR46007:SF11">
    <property type="entry name" value="MEDIATOR OF RNA POLYMERASE II TRANSCRIPTION SUBUNIT 12"/>
    <property type="match status" value="1"/>
</dbReference>
<protein>
    <submittedName>
        <fullName evidence="2">Uncharacterized protein</fullName>
    </submittedName>
</protein>
<proteinExistence type="predicted"/>
<dbReference type="PANTHER" id="PTHR46007">
    <property type="entry name" value="MEDIATOR OF RNA POLYMERASE II TRANSCRIPTION SUBUNIT 12"/>
    <property type="match status" value="1"/>
</dbReference>
<feature type="non-terminal residue" evidence="2">
    <location>
        <position position="1"/>
    </location>
</feature>
<dbReference type="InterPro" id="IPR051647">
    <property type="entry name" value="Mediator_comp_sub12"/>
</dbReference>
<evidence type="ECO:0000313" key="3">
    <source>
        <dbReference type="Proteomes" id="UP001529510"/>
    </source>
</evidence>
<name>A0ABD0PPG9_CIRMR</name>
<sequence length="162" mass="18354">KELGDRQSESLEKVRQLLPLPKQTRDVITCEPQGSLIDTKGNKIAGFEKEGLQVSTKQKISPWDVFEGLKHSAPLSWGWFGTVRVDRKRLLLYHTHIKPKQRSYYLAPLNLPQEEEEPPTPVVPEPDKKVDPGKPEKNVSNVAPDPSKKKKKKKPTSASKQE</sequence>
<gene>
    <name evidence="2" type="ORF">M9458_027931</name>
</gene>
<feature type="non-terminal residue" evidence="2">
    <location>
        <position position="162"/>
    </location>
</feature>
<evidence type="ECO:0000256" key="1">
    <source>
        <dbReference type="SAM" id="MobiDB-lite"/>
    </source>
</evidence>
<evidence type="ECO:0000313" key="2">
    <source>
        <dbReference type="EMBL" id="KAL0175601.1"/>
    </source>
</evidence>
<keyword evidence="3" id="KW-1185">Reference proteome</keyword>
<comment type="caution">
    <text evidence="2">The sequence shown here is derived from an EMBL/GenBank/DDBJ whole genome shotgun (WGS) entry which is preliminary data.</text>
</comment>
<dbReference type="EMBL" id="JAMKFB020000014">
    <property type="protein sequence ID" value="KAL0175601.1"/>
    <property type="molecule type" value="Genomic_DNA"/>
</dbReference>